<dbReference type="Proteomes" id="UP000653156">
    <property type="component" value="Chromosome"/>
</dbReference>
<feature type="compositionally biased region" description="Low complexity" evidence="1">
    <location>
        <begin position="464"/>
        <end position="479"/>
    </location>
</feature>
<feature type="region of interest" description="Disordered" evidence="1">
    <location>
        <begin position="271"/>
        <end position="295"/>
    </location>
</feature>
<dbReference type="KEGG" id="ptes:JQU52_09205"/>
<evidence type="ECO:0000256" key="1">
    <source>
        <dbReference type="SAM" id="MobiDB-lite"/>
    </source>
</evidence>
<dbReference type="RefSeq" id="WP_230338207.1">
    <property type="nucleotide sequence ID" value="NZ_CP069798.1"/>
</dbReference>
<dbReference type="GO" id="GO:0003824">
    <property type="term" value="F:catalytic activity"/>
    <property type="evidence" value="ECO:0007669"/>
    <property type="project" value="UniProtKB-ARBA"/>
</dbReference>
<accession>A0A892ZC94</accession>
<feature type="region of interest" description="Disordered" evidence="1">
    <location>
        <begin position="437"/>
        <end position="480"/>
    </location>
</feature>
<gene>
    <name evidence="2" type="ORF">JQU52_09205</name>
</gene>
<evidence type="ECO:0000313" key="2">
    <source>
        <dbReference type="EMBL" id="QRQ80915.1"/>
    </source>
</evidence>
<protein>
    <submittedName>
        <fullName evidence="2">Hemagglutinin repeat-containing protein</fullName>
    </submittedName>
</protein>
<evidence type="ECO:0000313" key="3">
    <source>
        <dbReference type="Proteomes" id="UP000653156"/>
    </source>
</evidence>
<name>A0A892ZC94_9NEIS</name>
<reference evidence="2" key="1">
    <citation type="submission" date="2021-02" db="EMBL/GenBank/DDBJ databases">
        <title>Neisseriaceae sp. 26B isolated from the cloaca of a Common Toad-headed Turtle (Mesoclemmys nasuta).</title>
        <authorList>
            <person name="Spergser J."/>
            <person name="Busse H.-J."/>
        </authorList>
    </citation>
    <scope>NUCLEOTIDE SEQUENCE</scope>
    <source>
        <strain evidence="2">26B</strain>
    </source>
</reference>
<dbReference type="AlphaFoldDB" id="A0A892ZC94"/>
<keyword evidence="3" id="KW-1185">Reference proteome</keyword>
<feature type="compositionally biased region" description="Polar residues" evidence="1">
    <location>
        <begin position="447"/>
        <end position="460"/>
    </location>
</feature>
<dbReference type="Pfam" id="PF13332">
    <property type="entry name" value="Fil_haemagg_2"/>
    <property type="match status" value="1"/>
</dbReference>
<proteinExistence type="predicted"/>
<dbReference type="EMBL" id="CP069798">
    <property type="protein sequence ID" value="QRQ80915.1"/>
    <property type="molecule type" value="Genomic_DNA"/>
</dbReference>
<dbReference type="InterPro" id="IPR025157">
    <property type="entry name" value="Hemagglutinin_rpt"/>
</dbReference>
<sequence length="966" mass="102214">MGTGAIGVFIGSKKDTTDTADTTLIHSGSSVGSLKGNTTIVAGGTYTQTGSTVAAHQGNVDVHAKAVNISAAQNHYANEHKHTFEQKGITVAVNVPVVNAVQGAIGTAQAAGKIGQSKNDRVNAMAAANAAWDGYRSAGALSDIAKDPKAALSQDVSVSITYGQQKNTQQTQVQGHQAQASQVIGGGTVNISATGGGKDSDINIIGADIAGKQGTHLQADNQVNLLAAGQEHSEHSQNKSTGFNAGVAVSYGQSGMAFGFTAGGNYGKGHGNGDETTWRHSQVGDAGSRTTIHSGGATNIKGAQVIGKGVGIDAAELNIESLQNTAQYNSKQQNISGQITVGYGASGSANYSQSKMNADYAAVSQQSGILAGDDGYQINIKGHTDLKGGLITSTAQAEAEGKNRFSTGTLSHSDIANHAEYKGESFGIGGSATVGGSNLGQGSSNSTPGLMTAGQSNSAGKTIGYGSDSGSQSSSTGSGINTANLIITDEAGQKELSGKTAAETIAAVKTDISTDKHAQHAGYLNNNFDKDSVQKELDLQREVTQQFDKTRQGVKQKIYEVVDTKRQQATEIRKGNYIDGKNGYNTQESLVLEAEANKWEKTAFYTDLALGALYGWGNPDAVKYVGAAVAADPARRAATAPKQIWLVKCQQDSLYCSDKSFDDKTNRPIYNRDGDIDTTRVQIGDKRQIFDITGLKPGESTGVLTISNPGILNPLNDALKNAVKQNTWQTAADGIITVYNPPTSNPLSEGIYALYDKINDLTGGRLPLTNAEKANLELYKYAKQNNYQIDLSNHSRGGMTASVTLQNANRNGLTEIPIRESRFYGTATNVQDYANQLADKNQYSYTVKNPDGRETQYGSGTYSAVHYTDFVGRSPLLLLRSKYAVGGNEPTGGVENKWFLYSHSSYFREIPSQYLKNSNGNYIDGKGQLTGNPIKNKYLKEFGDKWNPINNMDNPSLPTLIKPNIK</sequence>
<organism evidence="2 3">
    <name type="scientific">Paralysiella testudinis</name>
    <dbReference type="NCBI Taxonomy" id="2809020"/>
    <lineage>
        <taxon>Bacteria</taxon>
        <taxon>Pseudomonadati</taxon>
        <taxon>Pseudomonadota</taxon>
        <taxon>Betaproteobacteria</taxon>
        <taxon>Neisseriales</taxon>
        <taxon>Neisseriaceae</taxon>
        <taxon>Paralysiella</taxon>
    </lineage>
</organism>